<evidence type="ECO:0008006" key="3">
    <source>
        <dbReference type="Google" id="ProtNLM"/>
    </source>
</evidence>
<proteinExistence type="predicted"/>
<dbReference type="SUPFAM" id="SSF54001">
    <property type="entry name" value="Cysteine proteinases"/>
    <property type="match status" value="1"/>
</dbReference>
<dbReference type="Gene3D" id="3.90.1720.10">
    <property type="entry name" value="endopeptidase domain like (from Nostoc punctiforme)"/>
    <property type="match status" value="1"/>
</dbReference>
<evidence type="ECO:0000313" key="1">
    <source>
        <dbReference type="EMBL" id="RAS57062.1"/>
    </source>
</evidence>
<feature type="non-terminal residue" evidence="1">
    <location>
        <position position="163"/>
    </location>
</feature>
<sequence length="163" mass="18261">MSMAEAQEVSASAASVTRSEVIARASKWLNPPVPYSMYAPYKDGYRRDCSGYVTMAWNIEPDMYGGLNTVTLPGVSHPITKDELKTADIMLNGGPGSENENGHVLIFDKWADASRTSYWAYEQAPPQTVYRKVPYPYFNNNSSFKPYRYNKIVDDTPSRGSQP</sequence>
<keyword evidence="2" id="KW-1185">Reference proteome</keyword>
<accession>A0ABX9DWL0</accession>
<dbReference type="EMBL" id="QLTT01000028">
    <property type="protein sequence ID" value="RAS57062.1"/>
    <property type="molecule type" value="Genomic_DNA"/>
</dbReference>
<dbReference type="RefSeq" id="WP_215732678.1">
    <property type="nucleotide sequence ID" value="NZ_QLTT01000028.1"/>
</dbReference>
<dbReference type="InterPro" id="IPR038765">
    <property type="entry name" value="Papain-like_cys_pep_sf"/>
</dbReference>
<dbReference type="Proteomes" id="UP000248714">
    <property type="component" value="Unassembled WGS sequence"/>
</dbReference>
<reference evidence="1 2" key="1">
    <citation type="submission" date="2018-06" db="EMBL/GenBank/DDBJ databases">
        <title>Genomic Encyclopedia of Type Strains, Phase IV (KMG-IV): sequencing the most valuable type-strain genomes for metagenomic binning, comparative biology and taxonomic classification.</title>
        <authorList>
            <person name="Goeker M."/>
        </authorList>
    </citation>
    <scope>NUCLEOTIDE SEQUENCE [LARGE SCALE GENOMIC DNA]</scope>
    <source>
        <strain evidence="1 2">DSM 45479</strain>
    </source>
</reference>
<name>A0ABX9DWL0_9PSEU</name>
<evidence type="ECO:0000313" key="2">
    <source>
        <dbReference type="Proteomes" id="UP000248714"/>
    </source>
</evidence>
<organism evidence="1 2">
    <name type="scientific">Lentzea atacamensis</name>
    <dbReference type="NCBI Taxonomy" id="531938"/>
    <lineage>
        <taxon>Bacteria</taxon>
        <taxon>Bacillati</taxon>
        <taxon>Actinomycetota</taxon>
        <taxon>Actinomycetes</taxon>
        <taxon>Pseudonocardiales</taxon>
        <taxon>Pseudonocardiaceae</taxon>
        <taxon>Lentzea</taxon>
    </lineage>
</organism>
<comment type="caution">
    <text evidence="1">The sequence shown here is derived from an EMBL/GenBank/DDBJ whole genome shotgun (WGS) entry which is preliminary data.</text>
</comment>
<gene>
    <name evidence="1" type="ORF">C8D87_1281</name>
</gene>
<protein>
    <recommendedName>
        <fullName evidence="3">NlpC/P60 family protein</fullName>
    </recommendedName>
</protein>